<keyword evidence="5" id="KW-1185">Reference proteome</keyword>
<feature type="transmembrane region" description="Helical" evidence="1">
    <location>
        <begin position="6"/>
        <end position="24"/>
    </location>
</feature>
<dbReference type="EnsemblMetazoa" id="ISCW013857-RA">
    <property type="protein sequence ID" value="ISCW013857-PA"/>
    <property type="gene ID" value="ISCW013857"/>
</dbReference>
<gene>
    <name evidence="3" type="ORF">IscW_ISCW013857</name>
</gene>
<feature type="transmembrane region" description="Helical" evidence="1">
    <location>
        <begin position="79"/>
        <end position="98"/>
    </location>
</feature>
<evidence type="ECO:0000256" key="1">
    <source>
        <dbReference type="SAM" id="Phobius"/>
    </source>
</evidence>
<feature type="domain" description="Acyltransferase 3" evidence="2">
    <location>
        <begin position="3"/>
        <end position="238"/>
    </location>
</feature>
<dbReference type="EMBL" id="ABJB011103953">
    <property type="status" value="NOT_ANNOTATED_CDS"/>
    <property type="molecule type" value="Genomic_DNA"/>
</dbReference>
<reference evidence="4" key="2">
    <citation type="submission" date="2020-05" db="UniProtKB">
        <authorList>
            <consortium name="EnsemblMetazoa"/>
        </authorList>
    </citation>
    <scope>IDENTIFICATION</scope>
    <source>
        <strain evidence="4">wikel</strain>
    </source>
</reference>
<dbReference type="EMBL" id="ABJB010148555">
    <property type="status" value="NOT_ANNOTATED_CDS"/>
    <property type="molecule type" value="Genomic_DNA"/>
</dbReference>
<evidence type="ECO:0000313" key="4">
    <source>
        <dbReference type="EnsemblMetazoa" id="ISCW013857-PA"/>
    </source>
</evidence>
<dbReference type="PANTHER" id="PTHR11161:SF0">
    <property type="entry name" value="O-ACYLTRANSFERASE LIKE PROTEIN"/>
    <property type="match status" value="1"/>
</dbReference>
<feature type="transmembrane region" description="Helical" evidence="1">
    <location>
        <begin position="110"/>
        <end position="131"/>
    </location>
</feature>
<keyword evidence="1" id="KW-0472">Membrane</keyword>
<dbReference type="OrthoDB" id="6504828at2759"/>
<proteinExistence type="predicted"/>
<dbReference type="EMBL" id="ABJB010727583">
    <property type="status" value="NOT_ANNOTATED_CDS"/>
    <property type="molecule type" value="Genomic_DNA"/>
</dbReference>
<dbReference type="EMBL" id="ABJB011093459">
    <property type="status" value="NOT_ANNOTATED_CDS"/>
    <property type="molecule type" value="Genomic_DNA"/>
</dbReference>
<feature type="transmembrane region" description="Helical" evidence="1">
    <location>
        <begin position="178"/>
        <end position="203"/>
    </location>
</feature>
<dbReference type="AlphaFoldDB" id="B7QLV3"/>
<dbReference type="Pfam" id="PF01757">
    <property type="entry name" value="Acyl_transf_3"/>
    <property type="match status" value="1"/>
</dbReference>
<keyword evidence="1" id="KW-0812">Transmembrane</keyword>
<dbReference type="EMBL" id="ABJB010138814">
    <property type="status" value="NOT_ANNOTATED_CDS"/>
    <property type="molecule type" value="Genomic_DNA"/>
</dbReference>
<accession>B7QLV3</accession>
<dbReference type="InParanoid" id="B7QLV3"/>
<reference evidence="3 5" key="1">
    <citation type="submission" date="2008-03" db="EMBL/GenBank/DDBJ databases">
        <title>Annotation of Ixodes scapularis.</title>
        <authorList>
            <consortium name="Ixodes scapularis Genome Project Consortium"/>
            <person name="Caler E."/>
            <person name="Hannick L.I."/>
            <person name="Bidwell S."/>
            <person name="Joardar V."/>
            <person name="Thiagarajan M."/>
            <person name="Amedeo P."/>
            <person name="Galinsky K.J."/>
            <person name="Schobel S."/>
            <person name="Inman J."/>
            <person name="Hostetler J."/>
            <person name="Miller J."/>
            <person name="Hammond M."/>
            <person name="Megy K."/>
            <person name="Lawson D."/>
            <person name="Kodira C."/>
            <person name="Sutton G."/>
            <person name="Meyer J."/>
            <person name="Hill C.A."/>
            <person name="Birren B."/>
            <person name="Nene V."/>
            <person name="Collins F."/>
            <person name="Alarcon-Chaidez F."/>
            <person name="Wikel S."/>
            <person name="Strausberg R."/>
        </authorList>
    </citation>
    <scope>NUCLEOTIDE SEQUENCE [LARGE SCALE GENOMIC DNA]</scope>
    <source>
        <strain evidence="5">Wikel</strain>
        <strain evidence="3">Wikel colony</strain>
    </source>
</reference>
<dbReference type="EMBL" id="ABJB010883695">
    <property type="status" value="NOT_ANNOTATED_CDS"/>
    <property type="molecule type" value="Genomic_DNA"/>
</dbReference>
<dbReference type="GO" id="GO:0016747">
    <property type="term" value="F:acyltransferase activity, transferring groups other than amino-acyl groups"/>
    <property type="evidence" value="ECO:0007669"/>
    <property type="project" value="InterPro"/>
</dbReference>
<dbReference type="EMBL" id="DS967978">
    <property type="protein sequence ID" value="EEC19825.1"/>
    <property type="molecule type" value="Genomic_DNA"/>
</dbReference>
<evidence type="ECO:0000313" key="3">
    <source>
        <dbReference type="EMBL" id="EEC19825.1"/>
    </source>
</evidence>
<feature type="transmembrane region" description="Helical" evidence="1">
    <location>
        <begin position="143"/>
        <end position="166"/>
    </location>
</feature>
<evidence type="ECO:0000259" key="2">
    <source>
        <dbReference type="Pfam" id="PF01757"/>
    </source>
</evidence>
<dbReference type="InterPro" id="IPR002656">
    <property type="entry name" value="Acyl_transf_3_dom"/>
</dbReference>
<dbReference type="EMBL" id="ABJB011128237">
    <property type="status" value="NOT_ANNOTATED_CDS"/>
    <property type="molecule type" value="Genomic_DNA"/>
</dbReference>
<feature type="transmembrane region" description="Helical" evidence="1">
    <location>
        <begin position="215"/>
        <end position="242"/>
    </location>
</feature>
<dbReference type="Proteomes" id="UP000001555">
    <property type="component" value="Unassembled WGS sequence"/>
</dbReference>
<dbReference type="VEuPathDB" id="VectorBase:ISCW013857"/>
<name>B7QLV3_IXOSC</name>
<organism>
    <name type="scientific">Ixodes scapularis</name>
    <name type="common">Black-legged tick</name>
    <name type="synonym">Deer tick</name>
    <dbReference type="NCBI Taxonomy" id="6945"/>
    <lineage>
        <taxon>Eukaryota</taxon>
        <taxon>Metazoa</taxon>
        <taxon>Ecdysozoa</taxon>
        <taxon>Arthropoda</taxon>
        <taxon>Chelicerata</taxon>
        <taxon>Arachnida</taxon>
        <taxon>Acari</taxon>
        <taxon>Parasitiformes</taxon>
        <taxon>Ixodida</taxon>
        <taxon>Ixodoidea</taxon>
        <taxon>Ixodidae</taxon>
        <taxon>Ixodinae</taxon>
        <taxon>Ixodes</taxon>
    </lineage>
</organism>
<dbReference type="InterPro" id="IPR052728">
    <property type="entry name" value="O2_lipid_transport_reg"/>
</dbReference>
<evidence type="ECO:0000313" key="5">
    <source>
        <dbReference type="Proteomes" id="UP000001555"/>
    </source>
</evidence>
<dbReference type="VEuPathDB" id="VectorBase:ISCP_021669"/>
<dbReference type="HOGENOM" id="CLU_919144_0_0_1"/>
<dbReference type="PANTHER" id="PTHR11161">
    <property type="entry name" value="O-ACYLTRANSFERASE"/>
    <property type="match status" value="1"/>
</dbReference>
<dbReference type="VEuPathDB" id="VectorBase:ISCI013857"/>
<dbReference type="EMBL" id="ABJB010524025">
    <property type="status" value="NOT_ANNOTATED_CDS"/>
    <property type="molecule type" value="Genomic_DNA"/>
</dbReference>
<protein>
    <recommendedName>
        <fullName evidence="2">Acyltransferase 3 domain-containing protein</fullName>
    </recommendedName>
</protein>
<dbReference type="PaxDb" id="6945-B7QLV3"/>
<dbReference type="STRING" id="6945.B7QLV3"/>
<dbReference type="EMBL" id="ABJB010990062">
    <property type="status" value="NOT_ANNOTATED_CDS"/>
    <property type="molecule type" value="Genomic_DNA"/>
</dbReference>
<feature type="transmembrane region" description="Helical" evidence="1">
    <location>
        <begin position="31"/>
        <end position="50"/>
    </location>
</feature>
<dbReference type="EMBL" id="ABJB010173283">
    <property type="status" value="NOT_ANNOTATED_CDS"/>
    <property type="molecule type" value="Genomic_DNA"/>
</dbReference>
<sequence length="303" mass="34556">MGVFVHLWYIAADFQLFLVALLVIQLRLRTRVSIVAFASLSLACCSFSAWQMHDSRYTPVVMGVYTSITDYTKMLTGVYMLPTFHGACYFMGCIMALVLREFKPSNISRLSQAILWVVGMSCCLTTIFVRYDFNRGEHSTKEWVKITLAFWDRIIWATFLAALTFLCANGSGGAVQKFLAWGAFVPLSRLCFGIYLVHIPWYFVSSNVRKELMYWSVYNVVTVAFTAYIWSLLIACIIFFVCEAPTGRISKLLLVPKRLFSEHEESTVAKYSEECYNISKLASKPVDKNESIQAQLTRLPQVQ</sequence>
<keyword evidence="1" id="KW-1133">Transmembrane helix</keyword>